<evidence type="ECO:0000313" key="1">
    <source>
        <dbReference type="EMBL" id="CAB4317531.1"/>
    </source>
</evidence>
<sequence length="206" mass="23285">MLAISPCERLIGLSPVCMEKAHLSPTAPAPRIAKNVRLRLPGQYCEERSHQDLGLRWVNVYCCSPRTNLAENSLELLIAHRALALSKEVEIRQALLSVLLHCFKVHEWEHCASFTFCSKSSDVSTSNNAGNFAEIGRRLLQHLEYCNSYWDMPRIGCKDYWGCHLLVQSSHLQRARWSNDCLKAIIIMIQMLLSGSVHKLSPSQGV</sequence>
<dbReference type="EMBL" id="CAEKKB010000007">
    <property type="protein sequence ID" value="CAB4317531.1"/>
    <property type="molecule type" value="Genomic_DNA"/>
</dbReference>
<reference evidence="2" key="1">
    <citation type="journal article" date="2020" name="Genome Biol.">
        <title>Gamete binning: chromosome-level and haplotype-resolved genome assembly enabled by high-throughput single-cell sequencing of gamete genomes.</title>
        <authorList>
            <person name="Campoy J.A."/>
            <person name="Sun H."/>
            <person name="Goel M."/>
            <person name="Jiao W.-B."/>
            <person name="Folz-Donahue K."/>
            <person name="Wang N."/>
            <person name="Rubio M."/>
            <person name="Liu C."/>
            <person name="Kukat C."/>
            <person name="Ruiz D."/>
            <person name="Huettel B."/>
            <person name="Schneeberger K."/>
        </authorList>
    </citation>
    <scope>NUCLEOTIDE SEQUENCE [LARGE SCALE GENOMIC DNA]</scope>
    <source>
        <strain evidence="2">cv. Rojo Pasion</strain>
    </source>
</reference>
<dbReference type="AlphaFoldDB" id="A0A6J5XWI3"/>
<protein>
    <submittedName>
        <fullName evidence="1">Uncharacterized protein</fullName>
    </submittedName>
</protein>
<gene>
    <name evidence="1" type="ORF">ORAREDHAP_LOCUS44348</name>
</gene>
<organism evidence="1 2">
    <name type="scientific">Prunus armeniaca</name>
    <name type="common">Apricot</name>
    <name type="synonym">Armeniaca vulgaris</name>
    <dbReference type="NCBI Taxonomy" id="36596"/>
    <lineage>
        <taxon>Eukaryota</taxon>
        <taxon>Viridiplantae</taxon>
        <taxon>Streptophyta</taxon>
        <taxon>Embryophyta</taxon>
        <taxon>Tracheophyta</taxon>
        <taxon>Spermatophyta</taxon>
        <taxon>Magnoliopsida</taxon>
        <taxon>eudicotyledons</taxon>
        <taxon>Gunneridae</taxon>
        <taxon>Pentapetalae</taxon>
        <taxon>rosids</taxon>
        <taxon>fabids</taxon>
        <taxon>Rosales</taxon>
        <taxon>Rosaceae</taxon>
        <taxon>Amygdaloideae</taxon>
        <taxon>Amygdaleae</taxon>
        <taxon>Prunus</taxon>
    </lineage>
</organism>
<keyword evidence="2" id="KW-1185">Reference proteome</keyword>
<name>A0A6J5XWI3_PRUAR</name>
<dbReference type="Proteomes" id="UP000507245">
    <property type="component" value="Unassembled WGS sequence"/>
</dbReference>
<proteinExistence type="predicted"/>
<evidence type="ECO:0000313" key="2">
    <source>
        <dbReference type="Proteomes" id="UP000507245"/>
    </source>
</evidence>
<accession>A0A6J5XWI3</accession>